<dbReference type="STRING" id="57732.RU94_GL002226"/>
<gene>
    <name evidence="2" type="ORF">UAS_00092</name>
</gene>
<keyword evidence="1" id="KW-0472">Membrane</keyword>
<proteinExistence type="predicted"/>
<comment type="caution">
    <text evidence="2">The sequence shown here is derived from an EMBL/GenBank/DDBJ whole genome shotgun (WGS) entry which is preliminary data.</text>
</comment>
<feature type="transmembrane region" description="Helical" evidence="1">
    <location>
        <begin position="78"/>
        <end position="94"/>
    </location>
</feature>
<dbReference type="GeneID" id="78364230"/>
<accession>R2Q1C8</accession>
<organism evidence="2 3">
    <name type="scientific">Enterococcus asini ATCC 700915</name>
    <dbReference type="NCBI Taxonomy" id="1158606"/>
    <lineage>
        <taxon>Bacteria</taxon>
        <taxon>Bacillati</taxon>
        <taxon>Bacillota</taxon>
        <taxon>Bacilli</taxon>
        <taxon>Lactobacillales</taxon>
        <taxon>Enterococcaceae</taxon>
        <taxon>Enterococcus</taxon>
    </lineage>
</organism>
<keyword evidence="1" id="KW-1133">Transmembrane helix</keyword>
<dbReference type="PATRIC" id="fig|1158606.3.peg.83"/>
<evidence type="ECO:0000313" key="2">
    <source>
        <dbReference type="EMBL" id="EOH90367.1"/>
    </source>
</evidence>
<keyword evidence="1" id="KW-0812">Transmembrane</keyword>
<protein>
    <submittedName>
        <fullName evidence="2">Uncharacterized protein</fullName>
    </submittedName>
</protein>
<evidence type="ECO:0000256" key="1">
    <source>
        <dbReference type="SAM" id="Phobius"/>
    </source>
</evidence>
<sequence length="125" mass="14915">MTTEKQQKWALILLYGLLFLDSCLLHQFFYLPVVRIPLVLVTLGIFFFWRYLNKQGILTLSFFSSLFQGNLRKNERRFLYAVPLLFMPILRFHEISVEDVVLSLLFAVISILLRVLDQKQFFKQH</sequence>
<evidence type="ECO:0000313" key="3">
    <source>
        <dbReference type="Proteomes" id="UP000013777"/>
    </source>
</evidence>
<dbReference type="eggNOG" id="ENOG5030911">
    <property type="taxonomic scope" value="Bacteria"/>
</dbReference>
<dbReference type="EMBL" id="AJAP01000004">
    <property type="protein sequence ID" value="EOH90367.1"/>
    <property type="molecule type" value="Genomic_DNA"/>
</dbReference>
<feature type="transmembrane region" description="Helical" evidence="1">
    <location>
        <begin position="12"/>
        <end position="30"/>
    </location>
</feature>
<feature type="transmembrane region" description="Helical" evidence="1">
    <location>
        <begin position="36"/>
        <end position="52"/>
    </location>
</feature>
<dbReference type="AlphaFoldDB" id="R2Q1C8"/>
<dbReference type="OrthoDB" id="2195192at2"/>
<feature type="transmembrane region" description="Helical" evidence="1">
    <location>
        <begin position="100"/>
        <end position="116"/>
    </location>
</feature>
<keyword evidence="3" id="KW-1185">Reference proteome</keyword>
<reference evidence="2 3" key="1">
    <citation type="submission" date="2013-02" db="EMBL/GenBank/DDBJ databases">
        <title>The Genome Sequence of Enterococcus asini ATCC_700915.</title>
        <authorList>
            <consortium name="The Broad Institute Genome Sequencing Platform"/>
            <consortium name="The Broad Institute Genome Sequencing Center for Infectious Disease"/>
            <person name="Earl A.M."/>
            <person name="Gilmore M.S."/>
            <person name="Lebreton F."/>
            <person name="Walker B."/>
            <person name="Young S.K."/>
            <person name="Zeng Q."/>
            <person name="Gargeya S."/>
            <person name="Fitzgerald M."/>
            <person name="Haas B."/>
            <person name="Abouelleil A."/>
            <person name="Alvarado L."/>
            <person name="Arachchi H.M."/>
            <person name="Berlin A.M."/>
            <person name="Chapman S.B."/>
            <person name="Dewar J."/>
            <person name="Goldberg J."/>
            <person name="Griggs A."/>
            <person name="Gujja S."/>
            <person name="Hansen M."/>
            <person name="Howarth C."/>
            <person name="Imamovic A."/>
            <person name="Larimer J."/>
            <person name="McCowan C."/>
            <person name="Murphy C."/>
            <person name="Neiman D."/>
            <person name="Pearson M."/>
            <person name="Priest M."/>
            <person name="Roberts A."/>
            <person name="Saif S."/>
            <person name="Shea T."/>
            <person name="Sisk P."/>
            <person name="Sykes S."/>
            <person name="Wortman J."/>
            <person name="Nusbaum C."/>
            <person name="Birren B."/>
        </authorList>
    </citation>
    <scope>NUCLEOTIDE SEQUENCE [LARGE SCALE GENOMIC DNA]</scope>
    <source>
        <strain evidence="2 3">ATCC 700915</strain>
    </source>
</reference>
<dbReference type="HOGENOM" id="CLU_1956224_0_0_9"/>
<name>R2Q1C8_9ENTE</name>
<dbReference type="Proteomes" id="UP000013777">
    <property type="component" value="Unassembled WGS sequence"/>
</dbReference>
<dbReference type="RefSeq" id="WP_010752768.1">
    <property type="nucleotide sequence ID" value="NZ_ASVU01000001.1"/>
</dbReference>